<dbReference type="InterPro" id="IPR013229">
    <property type="entry name" value="PEGA"/>
</dbReference>
<feature type="transmembrane region" description="Helical" evidence="2">
    <location>
        <begin position="7"/>
        <end position="25"/>
    </location>
</feature>
<dbReference type="InterPro" id="IPR008969">
    <property type="entry name" value="CarboxyPept-like_regulatory"/>
</dbReference>
<feature type="region of interest" description="Disordered" evidence="1">
    <location>
        <begin position="229"/>
        <end position="251"/>
    </location>
</feature>
<feature type="compositionally biased region" description="Pro residues" evidence="1">
    <location>
        <begin position="229"/>
        <end position="245"/>
    </location>
</feature>
<feature type="compositionally biased region" description="Pro residues" evidence="1">
    <location>
        <begin position="342"/>
        <end position="353"/>
    </location>
</feature>
<evidence type="ECO:0000256" key="1">
    <source>
        <dbReference type="SAM" id="MobiDB-lite"/>
    </source>
</evidence>
<feature type="domain" description="PEGA" evidence="3">
    <location>
        <begin position="177"/>
        <end position="215"/>
    </location>
</feature>
<evidence type="ECO:0000256" key="2">
    <source>
        <dbReference type="SAM" id="Phobius"/>
    </source>
</evidence>
<accession>A0A1Y1QH26</accession>
<dbReference type="Proteomes" id="UP000192491">
    <property type="component" value="Unassembled WGS sequence"/>
</dbReference>
<dbReference type="Pfam" id="PF08308">
    <property type="entry name" value="PEGA"/>
    <property type="match status" value="1"/>
</dbReference>
<evidence type="ECO:0000313" key="5">
    <source>
        <dbReference type="Proteomes" id="UP000192491"/>
    </source>
</evidence>
<dbReference type="Gene3D" id="2.60.40.1120">
    <property type="entry name" value="Carboxypeptidase-like, regulatory domain"/>
    <property type="match status" value="1"/>
</dbReference>
<dbReference type="AlphaFoldDB" id="A0A1Y1QH26"/>
<feature type="compositionally biased region" description="Pro residues" evidence="1">
    <location>
        <begin position="110"/>
        <end position="120"/>
    </location>
</feature>
<evidence type="ECO:0000313" key="4">
    <source>
        <dbReference type="EMBL" id="OQX05196.1"/>
    </source>
</evidence>
<sequence>MSGITKWIIGGVLVILALLGIKSLFAPDPAEQPPSAQGWEQPLIMPNANLPSADNIDASRFTRPLNDKPEEDTTKVELVGEPDAPAEKPTPATPPRTPAATPAPVATKPITPPAAVPEPPAAEVTATPPPAPVAPAPVAVNNTGTLEIMAQTESGKPLKANVYIQQSNGANLDKATYTNKAVFALKPGKYKITVRAEGYASVSRNISVPQGAVVNEIFPLPALVATPPAAPVPQAPPPQAAPAPAPQNTAQREGKLRIMALSADDGSPIKVNFKVVGLDGTLLDRISNVSRAELTLPAQEIVVSFDLNGFQGHKALTVTPGQISTHTFNIRGVSGQAQAPQEQPPPENIPPAQAPQQPQSPQQTVEELLMQKLQEELQKHLNNLN</sequence>
<name>A0A1Y1QH26_9GAMM</name>
<reference evidence="4 5" key="1">
    <citation type="submission" date="2017-01" db="EMBL/GenBank/DDBJ databases">
        <title>Novel large sulfur bacteria in the metagenomes of groundwater-fed chemosynthetic microbial mats in the Lake Huron basin.</title>
        <authorList>
            <person name="Sharrar A.M."/>
            <person name="Flood B.E."/>
            <person name="Bailey J.V."/>
            <person name="Jones D.S."/>
            <person name="Biddanda B."/>
            <person name="Ruberg S.A."/>
            <person name="Marcus D.N."/>
            <person name="Dick G.J."/>
        </authorList>
    </citation>
    <scope>NUCLEOTIDE SEQUENCE [LARGE SCALE GENOMIC DNA]</scope>
    <source>
        <strain evidence="4">A8</strain>
    </source>
</reference>
<keyword evidence="2" id="KW-0472">Membrane</keyword>
<feature type="compositionally biased region" description="Low complexity" evidence="1">
    <location>
        <begin position="354"/>
        <end position="364"/>
    </location>
</feature>
<feature type="region of interest" description="Disordered" evidence="1">
    <location>
        <begin position="29"/>
        <end position="130"/>
    </location>
</feature>
<protein>
    <recommendedName>
        <fullName evidence="3">PEGA domain-containing protein</fullName>
    </recommendedName>
</protein>
<feature type="compositionally biased region" description="Basic and acidic residues" evidence="1">
    <location>
        <begin position="65"/>
        <end position="75"/>
    </location>
</feature>
<gene>
    <name evidence="4" type="ORF">BWK73_34285</name>
</gene>
<organism evidence="4 5">
    <name type="scientific">Thiothrix lacustris</name>
    <dbReference type="NCBI Taxonomy" id="525917"/>
    <lineage>
        <taxon>Bacteria</taxon>
        <taxon>Pseudomonadati</taxon>
        <taxon>Pseudomonadota</taxon>
        <taxon>Gammaproteobacteria</taxon>
        <taxon>Thiotrichales</taxon>
        <taxon>Thiotrichaceae</taxon>
        <taxon>Thiothrix</taxon>
    </lineage>
</organism>
<comment type="caution">
    <text evidence="4">The sequence shown here is derived from an EMBL/GenBank/DDBJ whole genome shotgun (WGS) entry which is preliminary data.</text>
</comment>
<keyword evidence="2" id="KW-0812">Transmembrane</keyword>
<feature type="compositionally biased region" description="Low complexity" evidence="1">
    <location>
        <begin position="98"/>
        <end position="109"/>
    </location>
</feature>
<keyword evidence="2" id="KW-1133">Transmembrane helix</keyword>
<dbReference type="SUPFAM" id="SSF49464">
    <property type="entry name" value="Carboxypeptidase regulatory domain-like"/>
    <property type="match status" value="1"/>
</dbReference>
<evidence type="ECO:0000259" key="3">
    <source>
        <dbReference type="Pfam" id="PF08308"/>
    </source>
</evidence>
<feature type="region of interest" description="Disordered" evidence="1">
    <location>
        <begin position="334"/>
        <end position="364"/>
    </location>
</feature>
<proteinExistence type="predicted"/>
<dbReference type="EMBL" id="MTEJ01000301">
    <property type="protein sequence ID" value="OQX05196.1"/>
    <property type="molecule type" value="Genomic_DNA"/>
</dbReference>